<keyword evidence="1" id="KW-1133">Transmembrane helix</keyword>
<feature type="transmembrane region" description="Helical" evidence="1">
    <location>
        <begin position="82"/>
        <end position="105"/>
    </location>
</feature>
<dbReference type="InterPro" id="IPR003675">
    <property type="entry name" value="Rce1/LyrA-like_dom"/>
</dbReference>
<dbReference type="AlphaFoldDB" id="A0A1H2ZLQ6"/>
<feature type="transmembrane region" description="Helical" evidence="1">
    <location>
        <begin position="165"/>
        <end position="183"/>
    </location>
</feature>
<feature type="transmembrane region" description="Helical" evidence="1">
    <location>
        <begin position="195"/>
        <end position="212"/>
    </location>
</feature>
<keyword evidence="3" id="KW-0645">Protease</keyword>
<protein>
    <submittedName>
        <fullName evidence="3">CAAX protease self-immunity</fullName>
    </submittedName>
</protein>
<dbReference type="GO" id="GO:0080120">
    <property type="term" value="P:CAAX-box protein maturation"/>
    <property type="evidence" value="ECO:0007669"/>
    <property type="project" value="UniProtKB-ARBA"/>
</dbReference>
<dbReference type="Pfam" id="PF02517">
    <property type="entry name" value="Rce1-like"/>
    <property type="match status" value="1"/>
</dbReference>
<gene>
    <name evidence="3" type="ORF">SAMN05421882_10801</name>
</gene>
<feature type="transmembrane region" description="Helical" evidence="1">
    <location>
        <begin position="239"/>
        <end position="259"/>
    </location>
</feature>
<feature type="transmembrane region" description="Helical" evidence="1">
    <location>
        <begin position="25"/>
        <end position="45"/>
    </location>
</feature>
<evidence type="ECO:0000313" key="4">
    <source>
        <dbReference type="Proteomes" id="UP000183454"/>
    </source>
</evidence>
<proteinExistence type="predicted"/>
<keyword evidence="1" id="KW-0472">Membrane</keyword>
<keyword evidence="3" id="KW-0378">Hydrolase</keyword>
<sequence>MFRLFVSETSQTITKLLQWQTKRTNFKVALICIVVALALTLNRYFGDYRFVLSILESNELYELSNLFRSFMLRHSDAQLHQLMFWASSIILFYFIVPLLVIVLVIKEKLSNYGLAPNYSFSNYRPYLIMIISMVPLVVYFSGTDGFLASYPFYKIGKNENFYPNFVIWELFYFLQFIALEFLFRGFLLHGTKRRFGVYAIFVMTIPYCMIHFGKPLPETIGAIVAGIVLGAMSLKSKSIWPGVMLHYGIAIMMDLSVLYRKGML</sequence>
<evidence type="ECO:0000256" key="1">
    <source>
        <dbReference type="SAM" id="Phobius"/>
    </source>
</evidence>
<dbReference type="GO" id="GO:0006508">
    <property type="term" value="P:proteolysis"/>
    <property type="evidence" value="ECO:0007669"/>
    <property type="project" value="UniProtKB-KW"/>
</dbReference>
<feature type="transmembrane region" description="Helical" evidence="1">
    <location>
        <begin position="126"/>
        <end position="153"/>
    </location>
</feature>
<accession>A0A1H2ZLQ6</accession>
<name>A0A1H2ZLQ6_9PROT</name>
<keyword evidence="1" id="KW-0812">Transmembrane</keyword>
<evidence type="ECO:0000313" key="3">
    <source>
        <dbReference type="EMBL" id="SDX17699.1"/>
    </source>
</evidence>
<dbReference type="GO" id="GO:0004175">
    <property type="term" value="F:endopeptidase activity"/>
    <property type="evidence" value="ECO:0007669"/>
    <property type="project" value="UniProtKB-ARBA"/>
</dbReference>
<organism evidence="3 4">
    <name type="scientific">Nitrosomonas communis</name>
    <dbReference type="NCBI Taxonomy" id="44574"/>
    <lineage>
        <taxon>Bacteria</taxon>
        <taxon>Pseudomonadati</taxon>
        <taxon>Pseudomonadota</taxon>
        <taxon>Betaproteobacteria</taxon>
        <taxon>Nitrosomonadales</taxon>
        <taxon>Nitrosomonadaceae</taxon>
        <taxon>Nitrosomonas</taxon>
    </lineage>
</organism>
<feature type="domain" description="CAAX prenyl protease 2/Lysostaphin resistance protein A-like" evidence="2">
    <location>
        <begin position="166"/>
        <end position="249"/>
    </location>
</feature>
<dbReference type="EMBL" id="FNNH01000080">
    <property type="protein sequence ID" value="SDX17699.1"/>
    <property type="molecule type" value="Genomic_DNA"/>
</dbReference>
<evidence type="ECO:0000259" key="2">
    <source>
        <dbReference type="Pfam" id="PF02517"/>
    </source>
</evidence>
<reference evidence="3 4" key="1">
    <citation type="submission" date="2016-10" db="EMBL/GenBank/DDBJ databases">
        <authorList>
            <person name="de Groot N.N."/>
        </authorList>
    </citation>
    <scope>NUCLEOTIDE SEQUENCE [LARGE SCALE GENOMIC DNA]</scope>
    <source>
        <strain evidence="3 4">Nm110</strain>
    </source>
</reference>
<dbReference type="Proteomes" id="UP000183454">
    <property type="component" value="Unassembled WGS sequence"/>
</dbReference>
<dbReference type="RefSeq" id="WP_074668228.1">
    <property type="nucleotide sequence ID" value="NZ_FNNH01000080.1"/>
</dbReference>